<accession>A0A6G0W858</accession>
<feature type="domain" description="PH" evidence="1">
    <location>
        <begin position="15"/>
        <end position="121"/>
    </location>
</feature>
<dbReference type="AlphaFoldDB" id="A0A6G0W858"/>
<dbReference type="PANTHER" id="PTHR14336">
    <property type="entry name" value="TANDEM PH DOMAIN CONTAINING PROTEIN"/>
    <property type="match status" value="1"/>
</dbReference>
<dbReference type="InterPro" id="IPR051707">
    <property type="entry name" value="PI-Interact_SigTrans_Reg"/>
</dbReference>
<keyword evidence="3" id="KW-1185">Reference proteome</keyword>
<dbReference type="InterPro" id="IPR011993">
    <property type="entry name" value="PH-like_dom_sf"/>
</dbReference>
<dbReference type="Gene3D" id="2.30.29.30">
    <property type="entry name" value="Pleckstrin-homology domain (PH domain)/Phosphotyrosine-binding domain (PTB)"/>
    <property type="match status" value="1"/>
</dbReference>
<dbReference type="VEuPathDB" id="FungiDB:AeMF1_005688"/>
<comment type="caution">
    <text evidence="2">The sequence shown here is derived from an EMBL/GenBank/DDBJ whole genome shotgun (WGS) entry which is preliminary data.</text>
</comment>
<dbReference type="SMART" id="SM00233">
    <property type="entry name" value="PH"/>
    <property type="match status" value="1"/>
</dbReference>
<dbReference type="Proteomes" id="UP000481153">
    <property type="component" value="Unassembled WGS sequence"/>
</dbReference>
<sequence length="227" mass="26390">MSNRLVNVGVDDSLLDRKSGWLNKQGHVRKNWKRRFFVLDGSVLQYFSDDIDSSVQKSKTHKLKGEVLLFHKDTTVRYVDATLSGRDFTFAIDSGEYSLQLQASSLDEREDWVFAVEDAILCRESYTEDERTNKVRSNVEVRSTACHNLTSRWLTRSKSNFVTTFKLHYTIEGAIDEPTLVGALKSFRIFVERILVKGMERYREYMIQNKQEIENTYAEARDLLLVP</sequence>
<organism evidence="2 3">
    <name type="scientific">Aphanomyces euteiches</name>
    <dbReference type="NCBI Taxonomy" id="100861"/>
    <lineage>
        <taxon>Eukaryota</taxon>
        <taxon>Sar</taxon>
        <taxon>Stramenopiles</taxon>
        <taxon>Oomycota</taxon>
        <taxon>Saprolegniomycetes</taxon>
        <taxon>Saprolegniales</taxon>
        <taxon>Verrucalvaceae</taxon>
        <taxon>Aphanomyces</taxon>
    </lineage>
</organism>
<dbReference type="PANTHER" id="PTHR14336:SF8">
    <property type="entry name" value="PROTEIN OPY1"/>
    <property type="match status" value="1"/>
</dbReference>
<dbReference type="InterPro" id="IPR001849">
    <property type="entry name" value="PH_domain"/>
</dbReference>
<name>A0A6G0W858_9STRA</name>
<reference evidence="2 3" key="1">
    <citation type="submission" date="2019-07" db="EMBL/GenBank/DDBJ databases">
        <title>Genomics analysis of Aphanomyces spp. identifies a new class of oomycete effector associated with host adaptation.</title>
        <authorList>
            <person name="Gaulin E."/>
        </authorList>
    </citation>
    <scope>NUCLEOTIDE SEQUENCE [LARGE SCALE GENOMIC DNA]</scope>
    <source>
        <strain evidence="2 3">ATCC 201684</strain>
    </source>
</reference>
<dbReference type="SUPFAM" id="SSF50729">
    <property type="entry name" value="PH domain-like"/>
    <property type="match status" value="1"/>
</dbReference>
<dbReference type="PROSITE" id="PS50003">
    <property type="entry name" value="PH_DOMAIN"/>
    <property type="match status" value="1"/>
</dbReference>
<gene>
    <name evidence="2" type="ORF">Ae201684_017694</name>
</gene>
<evidence type="ECO:0000259" key="1">
    <source>
        <dbReference type="PROSITE" id="PS50003"/>
    </source>
</evidence>
<evidence type="ECO:0000313" key="2">
    <source>
        <dbReference type="EMBL" id="KAF0723352.1"/>
    </source>
</evidence>
<protein>
    <recommendedName>
        <fullName evidence="1">PH domain-containing protein</fullName>
    </recommendedName>
</protein>
<proteinExistence type="predicted"/>
<evidence type="ECO:0000313" key="3">
    <source>
        <dbReference type="Proteomes" id="UP000481153"/>
    </source>
</evidence>
<dbReference type="Pfam" id="PF00169">
    <property type="entry name" value="PH"/>
    <property type="match status" value="1"/>
</dbReference>
<dbReference type="EMBL" id="VJMJ01000309">
    <property type="protein sequence ID" value="KAF0723352.1"/>
    <property type="molecule type" value="Genomic_DNA"/>
</dbReference>